<protein>
    <recommendedName>
        <fullName evidence="3">Transcriptional regulator</fullName>
    </recommendedName>
</protein>
<reference evidence="1 2" key="1">
    <citation type="submission" date="2017-10" db="EMBL/GenBank/DDBJ databases">
        <title>Nyctiphanis sp. nov., isolated from the stomach of the euphausiid Nyctiphanes simplex (Hansen, 1911) in the Gulf of California.</title>
        <authorList>
            <person name="Gomez-Gil B."/>
            <person name="Aguilar-Mendez M."/>
            <person name="Lopez-Cortes A."/>
            <person name="Gomez-Gutierrez J."/>
            <person name="Roque A."/>
            <person name="Lang E."/>
            <person name="Gonzalez-Castillo A."/>
        </authorList>
    </citation>
    <scope>NUCLEOTIDE SEQUENCE [LARGE SCALE GENOMIC DNA]</scope>
    <source>
        <strain evidence="1 2">CAIM 600</strain>
    </source>
</reference>
<dbReference type="RefSeq" id="WP_129121876.1">
    <property type="nucleotide sequence ID" value="NZ_PEIB01000007.1"/>
</dbReference>
<evidence type="ECO:0008006" key="3">
    <source>
        <dbReference type="Google" id="ProtNLM"/>
    </source>
</evidence>
<comment type="caution">
    <text evidence="1">The sequence shown here is derived from an EMBL/GenBank/DDBJ whole genome shotgun (WGS) entry which is preliminary data.</text>
</comment>
<accession>A0A4Q0YRG8</accession>
<organism evidence="1 2">
    <name type="scientific">Veronia nyctiphanis</name>
    <dbReference type="NCBI Taxonomy" id="1278244"/>
    <lineage>
        <taxon>Bacteria</taxon>
        <taxon>Pseudomonadati</taxon>
        <taxon>Pseudomonadota</taxon>
        <taxon>Gammaproteobacteria</taxon>
        <taxon>Vibrionales</taxon>
        <taxon>Vibrionaceae</taxon>
        <taxon>Veronia</taxon>
    </lineage>
</organism>
<evidence type="ECO:0000313" key="1">
    <source>
        <dbReference type="EMBL" id="RXJ73712.1"/>
    </source>
</evidence>
<dbReference type="AlphaFoldDB" id="A0A4Q0YRG8"/>
<name>A0A4Q0YRG8_9GAMM</name>
<dbReference type="OrthoDB" id="5916324at2"/>
<proteinExistence type="predicted"/>
<sequence length="162" mass="18591">MKIAGCCEGTEIDHWLTDIKNWYCNQNINEMEKLAELAVNIPERIFSPHICQAKSESLGYWLDACIRTNHHLNALGKTDEAYSYIQFAYGKMQAMASDTEHEIEVRKWCLQRMDHLVVVLLEFCQSQTEAVWKQESTTLIEAHVSFMTAQNHMNLNHGAATA</sequence>
<gene>
    <name evidence="1" type="ORF">CS022_08240</name>
</gene>
<evidence type="ECO:0000313" key="2">
    <source>
        <dbReference type="Proteomes" id="UP000290287"/>
    </source>
</evidence>
<dbReference type="Proteomes" id="UP000290287">
    <property type="component" value="Unassembled WGS sequence"/>
</dbReference>
<keyword evidence="2" id="KW-1185">Reference proteome</keyword>
<dbReference type="EMBL" id="PEIB01000007">
    <property type="protein sequence ID" value="RXJ73712.1"/>
    <property type="molecule type" value="Genomic_DNA"/>
</dbReference>